<dbReference type="STRING" id="414778.BCM40_05085"/>
<evidence type="ECO:0000313" key="8">
    <source>
        <dbReference type="Proteomes" id="UP000092495"/>
    </source>
</evidence>
<feature type="binding site" evidence="6">
    <location>
        <position position="157"/>
    </location>
    <ligand>
        <name>Fe cation</name>
        <dbReference type="ChEBI" id="CHEBI:24875"/>
    </ligand>
</feature>
<keyword evidence="3 6" id="KW-0378">Hydrolase</keyword>
<comment type="function">
    <text evidence="6">Removes the formyl group from the N-terminal Met of newly synthesized proteins. Requires at least a dipeptide for an efficient rate of reaction. N-terminal L-methionine is a prerequisite for activity but the enzyme has broad specificity at other positions.</text>
</comment>
<sequence>MIRMKDIIREGHPTLRERAEEVKFPLSEEDRKLGEDLLEYVVNSQDDELAEKYDLRPGVGIAAPQVNQAKRIFALHFDNSTGENLSLVVFNPKIVSHSVEKTYLAAGEGCLSVDRAVPGYVPRYARITIKALNFDGEEIKMRLKGLPAIAFQHELDHLNGVMFFDHIDSKNPFAEIENAIPIERDSAE</sequence>
<keyword evidence="5 6" id="KW-0408">Iron</keyword>
<dbReference type="Proteomes" id="UP000092495">
    <property type="component" value="Chromosome"/>
</dbReference>
<protein>
    <recommendedName>
        <fullName evidence="6">Peptide deformylase</fullName>
        <shortName evidence="6">PDF</shortName>
        <ecNumber evidence="6">3.5.1.88</ecNumber>
    </recommendedName>
    <alternativeName>
        <fullName evidence="6">Polypeptide deformylase</fullName>
    </alternativeName>
</protein>
<evidence type="ECO:0000256" key="2">
    <source>
        <dbReference type="ARBA" id="ARBA00022723"/>
    </source>
</evidence>
<feature type="active site" evidence="6">
    <location>
        <position position="154"/>
    </location>
</feature>
<dbReference type="PANTHER" id="PTHR10458:SF8">
    <property type="entry name" value="PEPTIDE DEFORMYLASE 2"/>
    <property type="match status" value="1"/>
</dbReference>
<proteinExistence type="inferred from homology"/>
<accession>A0A1C7EGG6</accession>
<dbReference type="FunFam" id="3.90.45.10:FF:000002">
    <property type="entry name" value="Peptide deformylase"/>
    <property type="match status" value="1"/>
</dbReference>
<dbReference type="PIRSF" id="PIRSF004749">
    <property type="entry name" value="Pep_def"/>
    <property type="match status" value="1"/>
</dbReference>
<dbReference type="InterPro" id="IPR023635">
    <property type="entry name" value="Peptide_deformylase"/>
</dbReference>
<evidence type="ECO:0000256" key="1">
    <source>
        <dbReference type="ARBA" id="ARBA00010759"/>
    </source>
</evidence>
<feature type="binding site" evidence="6">
    <location>
        <position position="110"/>
    </location>
    <ligand>
        <name>Fe cation</name>
        <dbReference type="ChEBI" id="CHEBI:24875"/>
    </ligand>
</feature>
<keyword evidence="8" id="KW-1185">Reference proteome</keyword>
<dbReference type="HAMAP" id="MF_00163">
    <property type="entry name" value="Pep_deformylase"/>
    <property type="match status" value="1"/>
</dbReference>
<evidence type="ECO:0000256" key="6">
    <source>
        <dbReference type="HAMAP-Rule" id="MF_00163"/>
    </source>
</evidence>
<dbReference type="KEGG" id="pdg:BCM40_05085"/>
<dbReference type="SUPFAM" id="SSF56420">
    <property type="entry name" value="Peptide deformylase"/>
    <property type="match status" value="1"/>
</dbReference>
<dbReference type="GO" id="GO:0046872">
    <property type="term" value="F:metal ion binding"/>
    <property type="evidence" value="ECO:0007669"/>
    <property type="project" value="UniProtKB-KW"/>
</dbReference>
<evidence type="ECO:0000256" key="3">
    <source>
        <dbReference type="ARBA" id="ARBA00022801"/>
    </source>
</evidence>
<gene>
    <name evidence="6" type="primary">def</name>
    <name evidence="7" type="ORF">BCM40_05085</name>
</gene>
<evidence type="ECO:0000256" key="4">
    <source>
        <dbReference type="ARBA" id="ARBA00022917"/>
    </source>
</evidence>
<evidence type="ECO:0000313" key="7">
    <source>
        <dbReference type="EMBL" id="ANU22771.1"/>
    </source>
</evidence>
<keyword evidence="4 6" id="KW-0648">Protein biosynthesis</keyword>
<reference evidence="7" key="1">
    <citation type="submission" date="2016-10" db="EMBL/GenBank/DDBJ databases">
        <authorList>
            <person name="See-Too W.S."/>
        </authorList>
    </citation>
    <scope>NUCLEOTIDE SEQUENCE</scope>
    <source>
        <strain evidence="7">DSM 22276</strain>
    </source>
</reference>
<comment type="cofactor">
    <cofactor evidence="6">
        <name>Fe(2+)</name>
        <dbReference type="ChEBI" id="CHEBI:29033"/>
    </cofactor>
    <text evidence="6">Binds 1 Fe(2+) ion.</text>
</comment>
<dbReference type="Pfam" id="PF01327">
    <property type="entry name" value="Pep_deformylase"/>
    <property type="match status" value="1"/>
</dbReference>
<dbReference type="GO" id="GO:0042586">
    <property type="term" value="F:peptide deformylase activity"/>
    <property type="evidence" value="ECO:0007669"/>
    <property type="project" value="UniProtKB-UniRule"/>
</dbReference>
<dbReference type="PANTHER" id="PTHR10458">
    <property type="entry name" value="PEPTIDE DEFORMYLASE"/>
    <property type="match status" value="1"/>
</dbReference>
<dbReference type="EMBL" id="CP016543">
    <property type="protein sequence ID" value="ANU22771.1"/>
    <property type="molecule type" value="Genomic_DNA"/>
</dbReference>
<feature type="binding site" evidence="6">
    <location>
        <position position="153"/>
    </location>
    <ligand>
        <name>Fe cation</name>
        <dbReference type="ChEBI" id="CHEBI:24875"/>
    </ligand>
</feature>
<dbReference type="Gene3D" id="3.90.45.10">
    <property type="entry name" value="Peptide deformylase"/>
    <property type="match status" value="1"/>
</dbReference>
<dbReference type="OrthoDB" id="9784988at2"/>
<comment type="similarity">
    <text evidence="1 6">Belongs to the polypeptide deformylase family.</text>
</comment>
<dbReference type="AlphaFoldDB" id="A0A1C7EGG6"/>
<dbReference type="InterPro" id="IPR036821">
    <property type="entry name" value="Peptide_deformylase_sf"/>
</dbReference>
<name>A0A1C7EGG6_9BACL</name>
<dbReference type="EC" id="3.5.1.88" evidence="6"/>
<dbReference type="PRINTS" id="PR01576">
    <property type="entry name" value="PDEFORMYLASE"/>
</dbReference>
<dbReference type="NCBIfam" id="TIGR00079">
    <property type="entry name" value="pept_deformyl"/>
    <property type="match status" value="1"/>
</dbReference>
<organism evidence="7 8">
    <name type="scientific">Planococcus donghaensis</name>
    <dbReference type="NCBI Taxonomy" id="414778"/>
    <lineage>
        <taxon>Bacteria</taxon>
        <taxon>Bacillati</taxon>
        <taxon>Bacillota</taxon>
        <taxon>Bacilli</taxon>
        <taxon>Bacillales</taxon>
        <taxon>Caryophanaceae</taxon>
        <taxon>Planococcus</taxon>
    </lineage>
</organism>
<evidence type="ECO:0000256" key="5">
    <source>
        <dbReference type="ARBA" id="ARBA00023004"/>
    </source>
</evidence>
<keyword evidence="2 6" id="KW-0479">Metal-binding</keyword>
<comment type="catalytic activity">
    <reaction evidence="6">
        <text>N-terminal N-formyl-L-methionyl-[peptide] + H2O = N-terminal L-methionyl-[peptide] + formate</text>
        <dbReference type="Rhea" id="RHEA:24420"/>
        <dbReference type="Rhea" id="RHEA-COMP:10639"/>
        <dbReference type="Rhea" id="RHEA-COMP:10640"/>
        <dbReference type="ChEBI" id="CHEBI:15377"/>
        <dbReference type="ChEBI" id="CHEBI:15740"/>
        <dbReference type="ChEBI" id="CHEBI:49298"/>
        <dbReference type="ChEBI" id="CHEBI:64731"/>
        <dbReference type="EC" id="3.5.1.88"/>
    </reaction>
</comment>
<dbReference type="CDD" id="cd00487">
    <property type="entry name" value="Pep_deformylase"/>
    <property type="match status" value="1"/>
</dbReference>
<dbReference type="GO" id="GO:0006412">
    <property type="term" value="P:translation"/>
    <property type="evidence" value="ECO:0007669"/>
    <property type="project" value="UniProtKB-UniRule"/>
</dbReference>
<dbReference type="RefSeq" id="WP_065525868.1">
    <property type="nucleotide sequence ID" value="NZ_CP016543.2"/>
</dbReference>